<name>A0A420HA79_9PEZI</name>
<organism evidence="1 2">
    <name type="scientific">Golovinomyces cichoracearum</name>
    <dbReference type="NCBI Taxonomy" id="62708"/>
    <lineage>
        <taxon>Eukaryota</taxon>
        <taxon>Fungi</taxon>
        <taxon>Dikarya</taxon>
        <taxon>Ascomycota</taxon>
        <taxon>Pezizomycotina</taxon>
        <taxon>Leotiomycetes</taxon>
        <taxon>Erysiphales</taxon>
        <taxon>Erysiphaceae</taxon>
        <taxon>Golovinomyces</taxon>
    </lineage>
</organism>
<dbReference type="EMBL" id="MCBR01021277">
    <property type="protein sequence ID" value="RKF54327.1"/>
    <property type="molecule type" value="Genomic_DNA"/>
</dbReference>
<evidence type="ECO:0000313" key="2">
    <source>
        <dbReference type="Proteomes" id="UP000285405"/>
    </source>
</evidence>
<evidence type="ECO:0000313" key="1">
    <source>
        <dbReference type="EMBL" id="RKF54327.1"/>
    </source>
</evidence>
<gene>
    <name evidence="1" type="ORF">GcC1_212012</name>
</gene>
<accession>A0A420HA79</accession>
<reference evidence="1 2" key="1">
    <citation type="journal article" date="2018" name="BMC Genomics">
        <title>Comparative genome analyses reveal sequence features reflecting distinct modes of host-adaptation between dicot and monocot powdery mildew.</title>
        <authorList>
            <person name="Wu Y."/>
            <person name="Ma X."/>
            <person name="Pan Z."/>
            <person name="Kale S.D."/>
            <person name="Song Y."/>
            <person name="King H."/>
            <person name="Zhang Q."/>
            <person name="Presley C."/>
            <person name="Deng X."/>
            <person name="Wei C.I."/>
            <person name="Xiao S."/>
        </authorList>
    </citation>
    <scope>NUCLEOTIDE SEQUENCE [LARGE SCALE GENOMIC DNA]</scope>
    <source>
        <strain evidence="1">UCSC1</strain>
    </source>
</reference>
<protein>
    <submittedName>
        <fullName evidence="1">Uncharacterized protein</fullName>
    </submittedName>
</protein>
<proteinExistence type="predicted"/>
<dbReference type="AlphaFoldDB" id="A0A420HA79"/>
<comment type="caution">
    <text evidence="1">The sequence shown here is derived from an EMBL/GenBank/DDBJ whole genome shotgun (WGS) entry which is preliminary data.</text>
</comment>
<sequence length="218" mass="24250">MSGKQLGDDTYYAKYCKYLSNSTPILGSDEMPVNDNATMDSDQIYLGEKMFRLKKGVTPKKDSGVELSKDETELWCRKNYGTKGALKGHYKKAHGFSVNIKNGGKHTPEHSAKHDGQRVLAWYKKMIRKYLELMQDENEGEEPKNYKRYITLGAAAGPAGGTLGAFNWPAACNIVKSQGGSVPCDGYKTRKQRTCFNDVAADVCESFAFFKAIDLGCR</sequence>
<dbReference type="Proteomes" id="UP000285405">
    <property type="component" value="Unassembled WGS sequence"/>
</dbReference>